<dbReference type="PANTHER" id="PTHR43317:SF1">
    <property type="entry name" value="THERMOSPERMINE SYNTHASE ACAULIS5"/>
    <property type="match status" value="1"/>
</dbReference>
<dbReference type="Gene3D" id="3.40.50.150">
    <property type="entry name" value="Vaccinia Virus protein VP39"/>
    <property type="match status" value="1"/>
</dbReference>
<reference evidence="3" key="1">
    <citation type="submission" date="2016-04" db="EMBL/GenBank/DDBJ databases">
        <title>Cephalotus genome sequencing.</title>
        <authorList>
            <person name="Fukushima K."/>
            <person name="Hasebe M."/>
            <person name="Fang X."/>
        </authorList>
    </citation>
    <scope>NUCLEOTIDE SEQUENCE [LARGE SCALE GENOMIC DNA]</scope>
    <source>
        <strain evidence="3">cv. St1</strain>
    </source>
</reference>
<gene>
    <name evidence="2" type="ORF">CFOL_v3_23563</name>
</gene>
<evidence type="ECO:0000313" key="3">
    <source>
        <dbReference type="Proteomes" id="UP000187406"/>
    </source>
</evidence>
<dbReference type="FunCoup" id="A0A1Q3CJ56">
    <property type="interactions" value="824"/>
</dbReference>
<dbReference type="OrthoDB" id="2016285at2759"/>
<dbReference type="Proteomes" id="UP000187406">
    <property type="component" value="Unassembled WGS sequence"/>
</dbReference>
<organism evidence="2 3">
    <name type="scientific">Cephalotus follicularis</name>
    <name type="common">Albany pitcher plant</name>
    <dbReference type="NCBI Taxonomy" id="3775"/>
    <lineage>
        <taxon>Eukaryota</taxon>
        <taxon>Viridiplantae</taxon>
        <taxon>Streptophyta</taxon>
        <taxon>Embryophyta</taxon>
        <taxon>Tracheophyta</taxon>
        <taxon>Spermatophyta</taxon>
        <taxon>Magnoliopsida</taxon>
        <taxon>eudicotyledons</taxon>
        <taxon>Gunneridae</taxon>
        <taxon>Pentapetalae</taxon>
        <taxon>rosids</taxon>
        <taxon>fabids</taxon>
        <taxon>Oxalidales</taxon>
        <taxon>Cephalotaceae</taxon>
        <taxon>Cephalotus</taxon>
    </lineage>
</organism>
<keyword evidence="3" id="KW-1185">Reference proteome</keyword>
<dbReference type="EMBL" id="BDDD01002115">
    <property type="protein sequence ID" value="GAV80101.1"/>
    <property type="molecule type" value="Genomic_DNA"/>
</dbReference>
<comment type="caution">
    <text evidence="2">The sequence shown here is derived from an EMBL/GenBank/DDBJ whole genome shotgun (WGS) entry which is preliminary data.</text>
</comment>
<evidence type="ECO:0000256" key="1">
    <source>
        <dbReference type="ARBA" id="ARBA00023115"/>
    </source>
</evidence>
<dbReference type="SUPFAM" id="SSF53335">
    <property type="entry name" value="S-adenosyl-L-methionine-dependent methyltransferases"/>
    <property type="match status" value="1"/>
</dbReference>
<name>A0A1Q3CJ56_CEPFO</name>
<protein>
    <submittedName>
        <fullName evidence="2">Uncharacterized protein</fullName>
    </submittedName>
</protein>
<dbReference type="InterPro" id="IPR029063">
    <property type="entry name" value="SAM-dependent_MTases_sf"/>
</dbReference>
<dbReference type="GO" id="GO:0010487">
    <property type="term" value="F:thermospermine synthase activity"/>
    <property type="evidence" value="ECO:0007669"/>
    <property type="project" value="TreeGrafter"/>
</dbReference>
<proteinExistence type="predicted"/>
<dbReference type="GO" id="GO:0006596">
    <property type="term" value="P:polyamine biosynthetic process"/>
    <property type="evidence" value="ECO:0007669"/>
    <property type="project" value="UniProtKB-KW"/>
</dbReference>
<dbReference type="PANTHER" id="PTHR43317">
    <property type="entry name" value="THERMOSPERMINE SYNTHASE ACAULIS5"/>
    <property type="match status" value="1"/>
</dbReference>
<dbReference type="FunFam" id="3.40.50.150:FF:000236">
    <property type="entry name" value="S-adenosyl-L-methionine-dependent methyltransferases superfamily protein"/>
    <property type="match status" value="1"/>
</dbReference>
<dbReference type="AlphaFoldDB" id="A0A1Q3CJ56"/>
<evidence type="ECO:0000313" key="2">
    <source>
        <dbReference type="EMBL" id="GAV80101.1"/>
    </source>
</evidence>
<sequence length="313" mass="34428">MVPYPLAISSAFTSIIQCSTGRANSLFQFTSKKPKLNSHSNGVLNLKVSVKVKGKEEEEEEVKVVTAMRSSYNDIVIIDTPKSRLLLLDSTNNVHSILNKQGDKWTHSYWDEFATLPPILPKGPVAIFGLAGGTAAHLMLHLWPSLQLHGWEIDGILIDQAREHLGLSDLEKPTEAGGMLHVHIGDALSPSGYVSRKYAGIVVDLFSDGKVLAQLQQDATWSELNDRLLPNGRFMVNCGGINDNPTDGTWTQNYTINALGKAFPGKLSWKRKPKEQGENYLALTGPLPDLTLWSALVPSHLSEGVKQWKPCEP</sequence>
<keyword evidence="1" id="KW-0620">Polyamine biosynthesis</keyword>
<dbReference type="InParanoid" id="A0A1Q3CJ56"/>
<accession>A0A1Q3CJ56</accession>